<keyword evidence="2 4" id="KW-0238">DNA-binding</keyword>
<dbReference type="InterPro" id="IPR001647">
    <property type="entry name" value="HTH_TetR"/>
</dbReference>
<dbReference type="SUPFAM" id="SSF48498">
    <property type="entry name" value="Tetracyclin repressor-like, C-terminal domain"/>
    <property type="match status" value="1"/>
</dbReference>
<feature type="DNA-binding region" description="H-T-H motif" evidence="4">
    <location>
        <begin position="37"/>
        <end position="56"/>
    </location>
</feature>
<dbReference type="InterPro" id="IPR011075">
    <property type="entry name" value="TetR_C"/>
</dbReference>
<evidence type="ECO:0000256" key="3">
    <source>
        <dbReference type="ARBA" id="ARBA00023163"/>
    </source>
</evidence>
<comment type="caution">
    <text evidence="6">The sequence shown here is derived from an EMBL/GenBank/DDBJ whole genome shotgun (WGS) entry which is preliminary data.</text>
</comment>
<evidence type="ECO:0000256" key="4">
    <source>
        <dbReference type="PROSITE-ProRule" id="PRU00335"/>
    </source>
</evidence>
<dbReference type="PANTHER" id="PTHR30055">
    <property type="entry name" value="HTH-TYPE TRANSCRIPTIONAL REGULATOR RUTR"/>
    <property type="match status" value="1"/>
</dbReference>
<dbReference type="SUPFAM" id="SSF46689">
    <property type="entry name" value="Homeodomain-like"/>
    <property type="match status" value="1"/>
</dbReference>
<organism evidence="6 7">
    <name type="scientific">Methylobacterium cerastii</name>
    <dbReference type="NCBI Taxonomy" id="932741"/>
    <lineage>
        <taxon>Bacteria</taxon>
        <taxon>Pseudomonadati</taxon>
        <taxon>Pseudomonadota</taxon>
        <taxon>Alphaproteobacteria</taxon>
        <taxon>Hyphomicrobiales</taxon>
        <taxon>Methylobacteriaceae</taxon>
        <taxon>Methylobacterium</taxon>
    </lineage>
</organism>
<evidence type="ECO:0000313" key="7">
    <source>
        <dbReference type="Proteomes" id="UP001055117"/>
    </source>
</evidence>
<dbReference type="Pfam" id="PF00440">
    <property type="entry name" value="TetR_N"/>
    <property type="match status" value="1"/>
</dbReference>
<dbReference type="Proteomes" id="UP001055117">
    <property type="component" value="Unassembled WGS sequence"/>
</dbReference>
<dbReference type="PANTHER" id="PTHR30055:SF223">
    <property type="entry name" value="HTH-TYPE TRANSCRIPTIONAL REGULATOR UIDR"/>
    <property type="match status" value="1"/>
</dbReference>
<keyword evidence="1" id="KW-0805">Transcription regulation</keyword>
<dbReference type="InterPro" id="IPR050109">
    <property type="entry name" value="HTH-type_TetR-like_transc_reg"/>
</dbReference>
<dbReference type="PROSITE" id="PS50977">
    <property type="entry name" value="HTH_TETR_2"/>
    <property type="match status" value="1"/>
</dbReference>
<sequence length="214" mass="23785">MSKAAVGPRQRRKEARPGEILEAAFEEFALKGFAGTRVDDVAVRAGITKGTVYLYFPSKEDLFVATFKEMVQPTLDLLASLATNPKGPAMEILRAYFRFVYDALVHDRRGRELLRLLLADGTRFPELAVRWHDEVIGPVNARLAAVLAYGVERGEFRPVAASEFPNLMMAAAVSASIWRTQFGDAYPMDMAAYFDAHLDMLERTLVVGRAGEGR</sequence>
<evidence type="ECO:0000313" key="6">
    <source>
        <dbReference type="EMBL" id="GJD42312.1"/>
    </source>
</evidence>
<accession>A0ABQ4QAR5</accession>
<protein>
    <submittedName>
        <fullName evidence="6">Fatty acid metabolism regulator protein</fullName>
    </submittedName>
</protein>
<dbReference type="Gene3D" id="1.10.357.10">
    <property type="entry name" value="Tetracycline Repressor, domain 2"/>
    <property type="match status" value="1"/>
</dbReference>
<dbReference type="Pfam" id="PF16859">
    <property type="entry name" value="TetR_C_11"/>
    <property type="match status" value="1"/>
</dbReference>
<keyword evidence="3" id="KW-0804">Transcription</keyword>
<dbReference type="RefSeq" id="WP_147751753.1">
    <property type="nucleotide sequence ID" value="NZ_BPQG01000003.1"/>
</dbReference>
<gene>
    <name evidence="6" type="primary">fadR</name>
    <name evidence="6" type="ORF">AFCDBAGC_0147</name>
</gene>
<name>A0ABQ4QAR5_9HYPH</name>
<reference evidence="6 7" key="1">
    <citation type="journal article" date="2021" name="Front. Microbiol.">
        <title>Comprehensive Comparative Genomics and Phenotyping of Methylobacterium Species.</title>
        <authorList>
            <person name="Alessa O."/>
            <person name="Ogura Y."/>
            <person name="Fujitani Y."/>
            <person name="Takami H."/>
            <person name="Hayashi T."/>
            <person name="Sahin N."/>
            <person name="Tani A."/>
        </authorList>
    </citation>
    <scope>NUCLEOTIDE SEQUENCE [LARGE SCALE GENOMIC DNA]</scope>
    <source>
        <strain evidence="6 7">DSM 23679</strain>
    </source>
</reference>
<evidence type="ECO:0000259" key="5">
    <source>
        <dbReference type="PROSITE" id="PS50977"/>
    </source>
</evidence>
<dbReference type="InterPro" id="IPR036271">
    <property type="entry name" value="Tet_transcr_reg_TetR-rel_C_sf"/>
</dbReference>
<evidence type="ECO:0000256" key="1">
    <source>
        <dbReference type="ARBA" id="ARBA00023015"/>
    </source>
</evidence>
<proteinExistence type="predicted"/>
<keyword evidence="7" id="KW-1185">Reference proteome</keyword>
<dbReference type="InterPro" id="IPR009057">
    <property type="entry name" value="Homeodomain-like_sf"/>
</dbReference>
<feature type="domain" description="HTH tetR-type" evidence="5">
    <location>
        <begin position="14"/>
        <end position="74"/>
    </location>
</feature>
<dbReference type="PRINTS" id="PR00455">
    <property type="entry name" value="HTHTETR"/>
</dbReference>
<evidence type="ECO:0000256" key="2">
    <source>
        <dbReference type="ARBA" id="ARBA00023125"/>
    </source>
</evidence>
<dbReference type="EMBL" id="BPQG01000003">
    <property type="protein sequence ID" value="GJD42312.1"/>
    <property type="molecule type" value="Genomic_DNA"/>
</dbReference>